<dbReference type="PANTHER" id="PTHR15462">
    <property type="entry name" value="SERINE PROTEASE"/>
    <property type="match status" value="1"/>
</dbReference>
<gene>
    <name evidence="4" type="ORF">OCH239_22160</name>
</gene>
<evidence type="ECO:0000313" key="4">
    <source>
        <dbReference type="EMBL" id="ETX14721.1"/>
    </source>
</evidence>
<evidence type="ECO:0000259" key="3">
    <source>
        <dbReference type="PROSITE" id="PS50240"/>
    </source>
</evidence>
<sequence length="214" mass="21990">MIARVLLLLALSFGLTSRVGADEAIGRVNIAGYNSRGMCTGTLVGPRAVLTAAHCVVDEAGAMRRVADMVFVAGWDGSGHAGASRVASVDLHPAAIGENGARVTHDLALLRLKEALDIPPLALGTAPVQGPFTLAGYTARVPHRVTRDAGCAGAPRGPVWRISCAIEYGQSGGPVLYGDGAARRVVAVLSARDAGAAIAVPVDGWVRRALARAR</sequence>
<dbReference type="GO" id="GO:0004252">
    <property type="term" value="F:serine-type endopeptidase activity"/>
    <property type="evidence" value="ECO:0007669"/>
    <property type="project" value="InterPro"/>
</dbReference>
<dbReference type="Proteomes" id="UP000022447">
    <property type="component" value="Unassembled WGS sequence"/>
</dbReference>
<organism evidence="4 5">
    <name type="scientific">Roseivivax halodurans JCM 10272</name>
    <dbReference type="NCBI Taxonomy" id="1449350"/>
    <lineage>
        <taxon>Bacteria</taxon>
        <taxon>Pseudomonadati</taxon>
        <taxon>Pseudomonadota</taxon>
        <taxon>Alphaproteobacteria</taxon>
        <taxon>Rhodobacterales</taxon>
        <taxon>Roseobacteraceae</taxon>
        <taxon>Roseivivax</taxon>
    </lineage>
</organism>
<feature type="chain" id="PRO_5004977267" description="Peptidase S1 domain-containing protein" evidence="2">
    <location>
        <begin position="22"/>
        <end position="214"/>
    </location>
</feature>
<dbReference type="Pfam" id="PF13365">
    <property type="entry name" value="Trypsin_2"/>
    <property type="match status" value="1"/>
</dbReference>
<dbReference type="eggNOG" id="COG3591">
    <property type="taxonomic scope" value="Bacteria"/>
</dbReference>
<evidence type="ECO:0000313" key="5">
    <source>
        <dbReference type="Proteomes" id="UP000022447"/>
    </source>
</evidence>
<dbReference type="InterPro" id="IPR001254">
    <property type="entry name" value="Trypsin_dom"/>
</dbReference>
<dbReference type="PRINTS" id="PR00722">
    <property type="entry name" value="CHYMOTRYPSIN"/>
</dbReference>
<keyword evidence="1 2" id="KW-0732">Signal</keyword>
<dbReference type="AlphaFoldDB" id="X7EHN8"/>
<proteinExistence type="predicted"/>
<dbReference type="PANTHER" id="PTHR15462:SF8">
    <property type="entry name" value="SERINE PROTEASE"/>
    <property type="match status" value="1"/>
</dbReference>
<keyword evidence="5" id="KW-1185">Reference proteome</keyword>
<dbReference type="Gene3D" id="2.40.10.10">
    <property type="entry name" value="Trypsin-like serine proteases"/>
    <property type="match status" value="2"/>
</dbReference>
<accession>X7EHN8</accession>
<dbReference type="RefSeq" id="WP_051489416.1">
    <property type="nucleotide sequence ID" value="NZ_JALZ01000009.1"/>
</dbReference>
<feature type="signal peptide" evidence="2">
    <location>
        <begin position="1"/>
        <end position="21"/>
    </location>
</feature>
<dbReference type="InterPro" id="IPR001314">
    <property type="entry name" value="Peptidase_S1A"/>
</dbReference>
<comment type="caution">
    <text evidence="4">The sequence shown here is derived from an EMBL/GenBank/DDBJ whole genome shotgun (WGS) entry which is preliminary data.</text>
</comment>
<dbReference type="OrthoDB" id="267336at2"/>
<dbReference type="SUPFAM" id="SSF50494">
    <property type="entry name" value="Trypsin-like serine proteases"/>
    <property type="match status" value="1"/>
</dbReference>
<dbReference type="STRING" id="1449350.OCH239_22160"/>
<dbReference type="InterPro" id="IPR018114">
    <property type="entry name" value="TRYPSIN_HIS"/>
</dbReference>
<evidence type="ECO:0000256" key="1">
    <source>
        <dbReference type="ARBA" id="ARBA00022729"/>
    </source>
</evidence>
<name>X7EHN8_9RHOB</name>
<reference evidence="4 5" key="1">
    <citation type="submission" date="2014-01" db="EMBL/GenBank/DDBJ databases">
        <title>Roseivivax halodurans JCM 10272 Genome Sequencing.</title>
        <authorList>
            <person name="Lai Q."/>
            <person name="Li G."/>
            <person name="Shao Z."/>
        </authorList>
    </citation>
    <scope>NUCLEOTIDE SEQUENCE [LARGE SCALE GENOMIC DNA]</scope>
    <source>
        <strain evidence="4 5">JCM 10272</strain>
    </source>
</reference>
<dbReference type="GO" id="GO:0006508">
    <property type="term" value="P:proteolysis"/>
    <property type="evidence" value="ECO:0007669"/>
    <property type="project" value="InterPro"/>
</dbReference>
<protein>
    <recommendedName>
        <fullName evidence="3">Peptidase S1 domain-containing protein</fullName>
    </recommendedName>
</protein>
<dbReference type="PROSITE" id="PS00134">
    <property type="entry name" value="TRYPSIN_HIS"/>
    <property type="match status" value="1"/>
</dbReference>
<evidence type="ECO:0000256" key="2">
    <source>
        <dbReference type="SAM" id="SignalP"/>
    </source>
</evidence>
<dbReference type="InterPro" id="IPR009003">
    <property type="entry name" value="Peptidase_S1_PA"/>
</dbReference>
<dbReference type="InterPro" id="IPR050966">
    <property type="entry name" value="Glutamyl_endopeptidase"/>
</dbReference>
<feature type="domain" description="Peptidase S1" evidence="3">
    <location>
        <begin position="11"/>
        <end position="211"/>
    </location>
</feature>
<dbReference type="InterPro" id="IPR043504">
    <property type="entry name" value="Peptidase_S1_PA_chymotrypsin"/>
</dbReference>
<dbReference type="SMART" id="SM00020">
    <property type="entry name" value="Tryp_SPc"/>
    <property type="match status" value="1"/>
</dbReference>
<dbReference type="PROSITE" id="PS50240">
    <property type="entry name" value="TRYPSIN_DOM"/>
    <property type="match status" value="1"/>
</dbReference>
<dbReference type="EMBL" id="JALZ01000009">
    <property type="protein sequence ID" value="ETX14721.1"/>
    <property type="molecule type" value="Genomic_DNA"/>
</dbReference>